<evidence type="ECO:0000313" key="2">
    <source>
        <dbReference type="EMBL" id="OEV12687.1"/>
    </source>
</evidence>
<sequence length="203" mass="21101">MATDTRRRTRITIAAAVLLAGVVAVPVANGAVSGEADGSASKGQGNHCTLDAKTGETQCFKSLDAATGIEGSQRLLDASTGKAKATGETRTGDAPVASSGVSTKDDEESNIIGATVFEDTRYGGASLTITNTALCDGDDDVDFKIDLGDDWKDKISSIQPWGNCTLNLYSEPGQSGDRDGPFDELTPDLGKVMDDRTQSISFS</sequence>
<keyword evidence="3" id="KW-1185">Reference proteome</keyword>
<proteinExistence type="predicted"/>
<dbReference type="Proteomes" id="UP000176005">
    <property type="component" value="Unassembled WGS sequence"/>
</dbReference>
<feature type="region of interest" description="Disordered" evidence="1">
    <location>
        <begin position="170"/>
        <end position="203"/>
    </location>
</feature>
<protein>
    <submittedName>
        <fullName evidence="2">Uncharacterized protein</fullName>
    </submittedName>
</protein>
<reference evidence="2 3" key="1">
    <citation type="journal article" date="2016" name="Front. Microbiol.">
        <title>Comparative Genomics Analysis of Streptomyces Species Reveals Their Adaptation to the Marine Environment and Their Diversity at the Genomic Level.</title>
        <authorList>
            <person name="Tian X."/>
            <person name="Zhang Z."/>
            <person name="Yang T."/>
            <person name="Chen M."/>
            <person name="Li J."/>
            <person name="Chen F."/>
            <person name="Yang J."/>
            <person name="Li W."/>
            <person name="Zhang B."/>
            <person name="Zhang Z."/>
            <person name="Wu J."/>
            <person name="Zhang C."/>
            <person name="Long L."/>
            <person name="Xiao J."/>
        </authorList>
    </citation>
    <scope>NUCLEOTIDE SEQUENCE [LARGE SCALE GENOMIC DNA]</scope>
    <source>
        <strain evidence="2 3">SCSIO 10429</strain>
    </source>
</reference>
<evidence type="ECO:0000256" key="1">
    <source>
        <dbReference type="SAM" id="MobiDB-lite"/>
    </source>
</evidence>
<name>A0A1E7L8Z6_9ACTN</name>
<accession>A0A1E7L8Z6</accession>
<comment type="caution">
    <text evidence="2">The sequence shown here is derived from an EMBL/GenBank/DDBJ whole genome shotgun (WGS) entry which is preliminary data.</text>
</comment>
<dbReference type="Gene3D" id="2.60.20.10">
    <property type="entry name" value="Crystallins"/>
    <property type="match status" value="1"/>
</dbReference>
<dbReference type="RefSeq" id="WP_070015907.1">
    <property type="nucleotide sequence ID" value="NZ_LJGW01000122.1"/>
</dbReference>
<evidence type="ECO:0000313" key="3">
    <source>
        <dbReference type="Proteomes" id="UP000176005"/>
    </source>
</evidence>
<feature type="region of interest" description="Disordered" evidence="1">
    <location>
        <begin position="78"/>
        <end position="105"/>
    </location>
</feature>
<gene>
    <name evidence="2" type="ORF">AN218_07110</name>
</gene>
<organism evidence="2 3">
    <name type="scientific">Streptomyces nanshensis</name>
    <dbReference type="NCBI Taxonomy" id="518642"/>
    <lineage>
        <taxon>Bacteria</taxon>
        <taxon>Bacillati</taxon>
        <taxon>Actinomycetota</taxon>
        <taxon>Actinomycetes</taxon>
        <taxon>Kitasatosporales</taxon>
        <taxon>Streptomycetaceae</taxon>
        <taxon>Streptomyces</taxon>
    </lineage>
</organism>
<dbReference type="EMBL" id="LJGW01000122">
    <property type="protein sequence ID" value="OEV12687.1"/>
    <property type="molecule type" value="Genomic_DNA"/>
</dbReference>
<dbReference type="AlphaFoldDB" id="A0A1E7L8Z6"/>